<dbReference type="EMBL" id="CVRI01000053">
    <property type="protein sequence ID" value="CRK99809.1"/>
    <property type="molecule type" value="Genomic_DNA"/>
</dbReference>
<reference evidence="1 2" key="1">
    <citation type="submission" date="2015-04" db="EMBL/GenBank/DDBJ databases">
        <authorList>
            <person name="Syromyatnikov M.Y."/>
            <person name="Popov V.N."/>
        </authorList>
    </citation>
    <scope>NUCLEOTIDE SEQUENCE [LARGE SCALE GENOMIC DNA]</scope>
</reference>
<proteinExistence type="predicted"/>
<evidence type="ECO:0000313" key="1">
    <source>
        <dbReference type="EMBL" id="CRK99809.1"/>
    </source>
</evidence>
<name>A0A1J1IMW0_9DIPT</name>
<dbReference type="Proteomes" id="UP000183832">
    <property type="component" value="Unassembled WGS sequence"/>
</dbReference>
<protein>
    <submittedName>
        <fullName evidence="1">CLUMA_CG013117, isoform A</fullName>
    </submittedName>
</protein>
<organism evidence="1 2">
    <name type="scientific">Clunio marinus</name>
    <dbReference type="NCBI Taxonomy" id="568069"/>
    <lineage>
        <taxon>Eukaryota</taxon>
        <taxon>Metazoa</taxon>
        <taxon>Ecdysozoa</taxon>
        <taxon>Arthropoda</taxon>
        <taxon>Hexapoda</taxon>
        <taxon>Insecta</taxon>
        <taxon>Pterygota</taxon>
        <taxon>Neoptera</taxon>
        <taxon>Endopterygota</taxon>
        <taxon>Diptera</taxon>
        <taxon>Nematocera</taxon>
        <taxon>Chironomoidea</taxon>
        <taxon>Chironomidae</taxon>
        <taxon>Clunio</taxon>
    </lineage>
</organism>
<keyword evidence="2" id="KW-1185">Reference proteome</keyword>
<dbReference type="AlphaFoldDB" id="A0A1J1IMW0"/>
<evidence type="ECO:0000313" key="2">
    <source>
        <dbReference type="Proteomes" id="UP000183832"/>
    </source>
</evidence>
<accession>A0A1J1IMW0</accession>
<sequence length="78" mass="9412">MESQFLMNLKQPSYLYEKIIFTRYARNRTLQTPTHLRAQYSYSFFVYGIQIWNSIKADIRMANSFGEFKMKCLAYFSN</sequence>
<gene>
    <name evidence="1" type="ORF">CLUMA_CG013117</name>
</gene>